<proteinExistence type="predicted"/>
<organism evidence="2 3">
    <name type="scientific">Geodermatophilus africanus</name>
    <dbReference type="NCBI Taxonomy" id="1137993"/>
    <lineage>
        <taxon>Bacteria</taxon>
        <taxon>Bacillati</taxon>
        <taxon>Actinomycetota</taxon>
        <taxon>Actinomycetes</taxon>
        <taxon>Geodermatophilales</taxon>
        <taxon>Geodermatophilaceae</taxon>
        <taxon>Geodermatophilus</taxon>
    </lineage>
</organism>
<dbReference type="Proteomes" id="UP000198921">
    <property type="component" value="Unassembled WGS sequence"/>
</dbReference>
<evidence type="ECO:0000256" key="1">
    <source>
        <dbReference type="SAM" id="Phobius"/>
    </source>
</evidence>
<feature type="transmembrane region" description="Helical" evidence="1">
    <location>
        <begin position="103"/>
        <end position="123"/>
    </location>
</feature>
<protein>
    <recommendedName>
        <fullName evidence="4">DUF2269 domain-containing protein</fullName>
    </recommendedName>
</protein>
<keyword evidence="1" id="KW-1133">Transmembrane helix</keyword>
<feature type="transmembrane region" description="Helical" evidence="1">
    <location>
        <begin position="27"/>
        <end position="57"/>
    </location>
</feature>
<evidence type="ECO:0000313" key="3">
    <source>
        <dbReference type="Proteomes" id="UP000198921"/>
    </source>
</evidence>
<reference evidence="3" key="1">
    <citation type="submission" date="2016-10" db="EMBL/GenBank/DDBJ databases">
        <authorList>
            <person name="Varghese N."/>
            <person name="Submissions S."/>
        </authorList>
    </citation>
    <scope>NUCLEOTIDE SEQUENCE [LARGE SCALE GENOMIC DNA]</scope>
    <source>
        <strain evidence="3">DSM 45422</strain>
    </source>
</reference>
<keyword evidence="1" id="KW-0812">Transmembrane</keyword>
<keyword evidence="3" id="KW-1185">Reference proteome</keyword>
<keyword evidence="1" id="KW-0472">Membrane</keyword>
<feature type="transmembrane region" description="Helical" evidence="1">
    <location>
        <begin position="69"/>
        <end position="91"/>
    </location>
</feature>
<sequence length="187" mass="19822">MIDVATRPVSRPEGRPRFRLSPRARKITLLTHIAAAGAWLGIDVVLGVMVGIALLTGDGQRAAVALQSLALFTVWPLVVVGSTCLVSGLLLGLGSKYGLVRYWWVAIKLVLNVTLVTLVLFLLRPGVGDVSEAAREALLEGTAPPAVGDLVFPPVVSSTLVLIAMALSVFKPWGKIRRSAATPPVDR</sequence>
<dbReference type="RefSeq" id="WP_091158458.1">
    <property type="nucleotide sequence ID" value="NZ_FNOT01000009.1"/>
</dbReference>
<evidence type="ECO:0008006" key="4">
    <source>
        <dbReference type="Google" id="ProtNLM"/>
    </source>
</evidence>
<dbReference type="OrthoDB" id="8082651at2"/>
<dbReference type="EMBL" id="FNOT01000009">
    <property type="protein sequence ID" value="SDY61739.1"/>
    <property type="molecule type" value="Genomic_DNA"/>
</dbReference>
<dbReference type="AlphaFoldDB" id="A0A1H3LC36"/>
<name>A0A1H3LC36_9ACTN</name>
<feature type="transmembrane region" description="Helical" evidence="1">
    <location>
        <begin position="150"/>
        <end position="170"/>
    </location>
</feature>
<gene>
    <name evidence="2" type="ORF">SAMN05660209_03274</name>
</gene>
<accession>A0A1H3LC36</accession>
<evidence type="ECO:0000313" key="2">
    <source>
        <dbReference type="EMBL" id="SDY61739.1"/>
    </source>
</evidence>
<dbReference type="STRING" id="1137993.SAMN05660209_03274"/>